<feature type="transmembrane region" description="Helical" evidence="5">
    <location>
        <begin position="321"/>
        <end position="340"/>
    </location>
</feature>
<keyword evidence="4 5" id="KW-0472">Membrane</keyword>
<keyword evidence="2 5" id="KW-0812">Transmembrane</keyword>
<feature type="transmembrane region" description="Helical" evidence="5">
    <location>
        <begin position="360"/>
        <end position="380"/>
    </location>
</feature>
<feature type="transmembrane region" description="Helical" evidence="5">
    <location>
        <begin position="146"/>
        <end position="167"/>
    </location>
</feature>
<evidence type="ECO:0000256" key="2">
    <source>
        <dbReference type="ARBA" id="ARBA00022692"/>
    </source>
</evidence>
<feature type="transmembrane region" description="Helical" evidence="5">
    <location>
        <begin position="386"/>
        <end position="405"/>
    </location>
</feature>
<name>A0A840P7D6_9ACTN</name>
<feature type="transmembrane region" description="Helical" evidence="5">
    <location>
        <begin position="82"/>
        <end position="107"/>
    </location>
</feature>
<dbReference type="Gene3D" id="1.20.1250.20">
    <property type="entry name" value="MFS general substrate transporter like domains"/>
    <property type="match status" value="1"/>
</dbReference>
<reference evidence="7 8" key="1">
    <citation type="submission" date="2020-08" db="EMBL/GenBank/DDBJ databases">
        <title>Genomic Encyclopedia of Type Strains, Phase IV (KMG-IV): sequencing the most valuable type-strain genomes for metagenomic binning, comparative biology and taxonomic classification.</title>
        <authorList>
            <person name="Goeker M."/>
        </authorList>
    </citation>
    <scope>NUCLEOTIDE SEQUENCE [LARGE SCALE GENOMIC DNA]</scope>
    <source>
        <strain evidence="7 8">DSM 45615</strain>
    </source>
</reference>
<dbReference type="PROSITE" id="PS50850">
    <property type="entry name" value="MFS"/>
    <property type="match status" value="1"/>
</dbReference>
<dbReference type="InterPro" id="IPR020846">
    <property type="entry name" value="MFS_dom"/>
</dbReference>
<dbReference type="RefSeq" id="WP_185050791.1">
    <property type="nucleotide sequence ID" value="NZ_BAABIX010000073.1"/>
</dbReference>
<dbReference type="Pfam" id="PF07690">
    <property type="entry name" value="MFS_1"/>
    <property type="match status" value="1"/>
</dbReference>
<evidence type="ECO:0000313" key="7">
    <source>
        <dbReference type="EMBL" id="MBB5133823.1"/>
    </source>
</evidence>
<evidence type="ECO:0000256" key="1">
    <source>
        <dbReference type="ARBA" id="ARBA00004651"/>
    </source>
</evidence>
<feature type="transmembrane region" description="Helical" evidence="5">
    <location>
        <begin position="52"/>
        <end position="70"/>
    </location>
</feature>
<evidence type="ECO:0000259" key="6">
    <source>
        <dbReference type="PROSITE" id="PS50850"/>
    </source>
</evidence>
<dbReference type="InterPro" id="IPR036259">
    <property type="entry name" value="MFS_trans_sf"/>
</dbReference>
<feature type="transmembrane region" description="Helical" evidence="5">
    <location>
        <begin position="265"/>
        <end position="285"/>
    </location>
</feature>
<comment type="caution">
    <text evidence="7">The sequence shown here is derived from an EMBL/GenBank/DDBJ whole genome shotgun (WGS) entry which is preliminary data.</text>
</comment>
<evidence type="ECO:0000256" key="3">
    <source>
        <dbReference type="ARBA" id="ARBA00022989"/>
    </source>
</evidence>
<feature type="domain" description="Major facilitator superfamily (MFS) profile" evidence="6">
    <location>
        <begin position="13"/>
        <end position="409"/>
    </location>
</feature>
<dbReference type="Proteomes" id="UP000578449">
    <property type="component" value="Unassembled WGS sequence"/>
</dbReference>
<evidence type="ECO:0000313" key="8">
    <source>
        <dbReference type="Proteomes" id="UP000578449"/>
    </source>
</evidence>
<dbReference type="AlphaFoldDB" id="A0A840P7D6"/>
<gene>
    <name evidence="7" type="ORF">HNP84_003549</name>
</gene>
<proteinExistence type="predicted"/>
<dbReference type="GO" id="GO:0005886">
    <property type="term" value="C:plasma membrane"/>
    <property type="evidence" value="ECO:0007669"/>
    <property type="project" value="UniProtKB-SubCell"/>
</dbReference>
<evidence type="ECO:0000256" key="4">
    <source>
        <dbReference type="ARBA" id="ARBA00023136"/>
    </source>
</evidence>
<dbReference type="PANTHER" id="PTHR23508:SF10">
    <property type="entry name" value="CARBOXYLIC ACID TRANSPORTER PROTEIN HOMOLOG"/>
    <property type="match status" value="1"/>
</dbReference>
<protein>
    <submittedName>
        <fullName evidence="7">Inositol transporter-like SP family MFS transporter</fullName>
    </submittedName>
</protein>
<dbReference type="PANTHER" id="PTHR23508">
    <property type="entry name" value="CARBOXYLIC ACID TRANSPORTER PROTEIN HOMOLOG"/>
    <property type="match status" value="1"/>
</dbReference>
<sequence length="441" mass="45661">MPPAQSAAPAPNPWWVGVVAGMASYIDAAAIVGSGTALVLYQQAIGVTPTEIGVLSAALTLCIAVGALIGGRLGDAFGRRSVFIVTMAMIVVGAALLVLSGGFIGLLTGTILVGLGSGADLPVSLATISEAATDGNRGKLISFSQILWFAGIAATIALSAAVGDLGYLGGQILFGHAGVVALAVLLLRLTIPESSSWRAAHRERRSGARTVRAERHGIRDVLTERTYLVPFLALLVFYSLTNLGANTKGQFSTYIAVNVVGLTVQTASFIALAGLPLGLLFALWFMRVSDGPRRMTYYVVGAFFLVAAYGIPAAFGFSLPTIMIAALCGAIGGSWAFEAIMKIWAQESFPTLLRASAQGAIIAVARVAASALAVVTPALLTSPRLMYALLTALVAAGLLAGWLAFHKSQVNVFRIEDKDLAEAGQESRASGLRKDAPATDA</sequence>
<organism evidence="7 8">
    <name type="scientific">Thermocatellispora tengchongensis</name>
    <dbReference type="NCBI Taxonomy" id="1073253"/>
    <lineage>
        <taxon>Bacteria</taxon>
        <taxon>Bacillati</taxon>
        <taxon>Actinomycetota</taxon>
        <taxon>Actinomycetes</taxon>
        <taxon>Streptosporangiales</taxon>
        <taxon>Streptosporangiaceae</taxon>
        <taxon>Thermocatellispora</taxon>
    </lineage>
</organism>
<keyword evidence="8" id="KW-1185">Reference proteome</keyword>
<dbReference type="GO" id="GO:0046943">
    <property type="term" value="F:carboxylic acid transmembrane transporter activity"/>
    <property type="evidence" value="ECO:0007669"/>
    <property type="project" value="TreeGrafter"/>
</dbReference>
<keyword evidence="3 5" id="KW-1133">Transmembrane helix</keyword>
<comment type="subcellular location">
    <subcellularLocation>
        <location evidence="1">Cell membrane</location>
        <topology evidence="1">Multi-pass membrane protein</topology>
    </subcellularLocation>
</comment>
<feature type="transmembrane region" description="Helical" evidence="5">
    <location>
        <begin position="14"/>
        <end position="40"/>
    </location>
</feature>
<dbReference type="SUPFAM" id="SSF103473">
    <property type="entry name" value="MFS general substrate transporter"/>
    <property type="match status" value="1"/>
</dbReference>
<dbReference type="InterPro" id="IPR011701">
    <property type="entry name" value="MFS"/>
</dbReference>
<evidence type="ECO:0000256" key="5">
    <source>
        <dbReference type="SAM" id="Phobius"/>
    </source>
</evidence>
<accession>A0A840P7D6</accession>
<dbReference type="EMBL" id="JACHGN010000007">
    <property type="protein sequence ID" value="MBB5133823.1"/>
    <property type="molecule type" value="Genomic_DNA"/>
</dbReference>
<feature type="transmembrane region" description="Helical" evidence="5">
    <location>
        <begin position="297"/>
        <end position="315"/>
    </location>
</feature>
<feature type="transmembrane region" description="Helical" evidence="5">
    <location>
        <begin position="173"/>
        <end position="191"/>
    </location>
</feature>
<feature type="transmembrane region" description="Helical" evidence="5">
    <location>
        <begin position="227"/>
        <end position="245"/>
    </location>
</feature>